<dbReference type="InterPro" id="IPR050923">
    <property type="entry name" value="Cell_Proc_Reg/RNA_Proc"/>
</dbReference>
<evidence type="ECO:0000313" key="3">
    <source>
        <dbReference type="Proteomes" id="UP000018144"/>
    </source>
</evidence>
<keyword evidence="3" id="KW-1185">Reference proteome</keyword>
<dbReference type="InterPro" id="IPR031348">
    <property type="entry name" value="PigL_N"/>
</dbReference>
<protein>
    <submittedName>
        <fullName evidence="2">Similar to Probable E3 ubiquitin-protein ligase dma1 acc. no. Q10322</fullName>
    </submittedName>
</protein>
<evidence type="ECO:0000259" key="1">
    <source>
        <dbReference type="PROSITE" id="PS50006"/>
    </source>
</evidence>
<dbReference type="PANTHER" id="PTHR23308">
    <property type="entry name" value="NUCLEAR INHIBITOR OF PROTEIN PHOSPHATASE-1"/>
    <property type="match status" value="1"/>
</dbReference>
<dbReference type="Gene3D" id="2.60.200.20">
    <property type="match status" value="1"/>
</dbReference>
<sequence>MADPLSIAASISGLISLSQQFTTVLYSFSTSALDARLSVRKLLAEIESLHTIFLQAQSLIHRPQLSFPSCEHLATMLTGCVLVYSDLERHICSFSSLSGVSNVSGAVLIWESLKWAIKEEEINSLVSDLERHKSNLMLLLGVITCESVTETQQALSELQSQMSLLLESNQQLRNMMKRRSSCSSIRGLTYEAILRTTRPYRPSHLWEENTNRFSQTTETKRSRWTWVSDLSTRASELSLFELPVYPEDLWNPEHYEFTRSTRTSRTSIYRTSIYRPLSTVITRQLSAKPAPLLVRSCRFTPTSDESDSPVASLPFSVSAQAWRYQPPDDPIIFGRGPIHNPVYGDEDTPWIAFQTEFVSKRHCEIWWRLEAGHTQWFVRDLGSANGTFLNGVKLIPEKVTRVRDGDLLRLGEHWKRSATQGEGSIGV</sequence>
<name>U4LKM0_PYROM</name>
<dbReference type="OrthoDB" id="19923at2759"/>
<dbReference type="EMBL" id="HF935790">
    <property type="protein sequence ID" value="CCX13216.1"/>
    <property type="molecule type" value="Genomic_DNA"/>
</dbReference>
<dbReference type="SMART" id="SM00240">
    <property type="entry name" value="FHA"/>
    <property type="match status" value="1"/>
</dbReference>
<dbReference type="SUPFAM" id="SSF49879">
    <property type="entry name" value="SMAD/FHA domain"/>
    <property type="match status" value="1"/>
</dbReference>
<dbReference type="Pfam" id="PF00498">
    <property type="entry name" value="FHA"/>
    <property type="match status" value="1"/>
</dbReference>
<feature type="domain" description="FHA" evidence="1">
    <location>
        <begin position="331"/>
        <end position="394"/>
    </location>
</feature>
<dbReference type="Proteomes" id="UP000018144">
    <property type="component" value="Unassembled WGS sequence"/>
</dbReference>
<dbReference type="PROSITE" id="PS50006">
    <property type="entry name" value="FHA_DOMAIN"/>
    <property type="match status" value="1"/>
</dbReference>
<dbReference type="eggNOG" id="ENOG502RQI4">
    <property type="taxonomic scope" value="Eukaryota"/>
</dbReference>
<proteinExistence type="predicted"/>
<organism evidence="2 3">
    <name type="scientific">Pyronema omphalodes (strain CBS 100304)</name>
    <name type="common">Pyronema confluens</name>
    <dbReference type="NCBI Taxonomy" id="1076935"/>
    <lineage>
        <taxon>Eukaryota</taxon>
        <taxon>Fungi</taxon>
        <taxon>Dikarya</taxon>
        <taxon>Ascomycota</taxon>
        <taxon>Pezizomycotina</taxon>
        <taxon>Pezizomycetes</taxon>
        <taxon>Pezizales</taxon>
        <taxon>Pyronemataceae</taxon>
        <taxon>Pyronema</taxon>
    </lineage>
</organism>
<dbReference type="InterPro" id="IPR000253">
    <property type="entry name" value="FHA_dom"/>
</dbReference>
<dbReference type="Pfam" id="PF17111">
    <property type="entry name" value="PigL_N"/>
    <property type="match status" value="1"/>
</dbReference>
<accession>U4LKM0</accession>
<reference evidence="2 3" key="1">
    <citation type="journal article" date="2013" name="PLoS Genet.">
        <title>The genome and development-dependent transcriptomes of Pyronema confluens: a window into fungal evolution.</title>
        <authorList>
            <person name="Traeger S."/>
            <person name="Altegoer F."/>
            <person name="Freitag M."/>
            <person name="Gabaldon T."/>
            <person name="Kempken F."/>
            <person name="Kumar A."/>
            <person name="Marcet-Houben M."/>
            <person name="Poggeler S."/>
            <person name="Stajich J.E."/>
            <person name="Nowrousian M."/>
        </authorList>
    </citation>
    <scope>NUCLEOTIDE SEQUENCE [LARGE SCALE GENOMIC DNA]</scope>
    <source>
        <strain evidence="3">CBS 100304</strain>
        <tissue evidence="2">Vegetative mycelium</tissue>
    </source>
</reference>
<dbReference type="InterPro" id="IPR008984">
    <property type="entry name" value="SMAD_FHA_dom_sf"/>
</dbReference>
<evidence type="ECO:0000313" key="2">
    <source>
        <dbReference type="EMBL" id="CCX13216.1"/>
    </source>
</evidence>
<gene>
    <name evidence="2" type="ORF">PCON_12809</name>
</gene>
<dbReference type="CDD" id="cd00060">
    <property type="entry name" value="FHA"/>
    <property type="match status" value="1"/>
</dbReference>
<dbReference type="AlphaFoldDB" id="U4LKM0"/>
<dbReference type="STRING" id="1076935.U4LKM0"/>